<gene>
    <name evidence="1" type="ORF">DAT39_017632</name>
</gene>
<evidence type="ECO:0000313" key="2">
    <source>
        <dbReference type="Proteomes" id="UP000727407"/>
    </source>
</evidence>
<feature type="non-terminal residue" evidence="1">
    <location>
        <position position="52"/>
    </location>
</feature>
<dbReference type="Proteomes" id="UP000727407">
    <property type="component" value="Unassembled WGS sequence"/>
</dbReference>
<name>A0A8J4TL33_CLAMG</name>
<accession>A0A8J4TL33</accession>
<proteinExistence type="predicted"/>
<reference evidence="1" key="1">
    <citation type="submission" date="2020-07" db="EMBL/GenBank/DDBJ databases">
        <title>Clarias magur genome sequencing, assembly and annotation.</title>
        <authorList>
            <person name="Kushwaha B."/>
            <person name="Kumar R."/>
            <person name="Das P."/>
            <person name="Joshi C.G."/>
            <person name="Kumar D."/>
            <person name="Nagpure N.S."/>
            <person name="Pandey M."/>
            <person name="Agarwal S."/>
            <person name="Srivastava S."/>
            <person name="Singh M."/>
            <person name="Sahoo L."/>
            <person name="Jayasankar P."/>
            <person name="Meher P.K."/>
            <person name="Koringa P.G."/>
            <person name="Iquebal M.A."/>
            <person name="Das S.P."/>
            <person name="Bit A."/>
            <person name="Patnaik S."/>
            <person name="Patel N."/>
            <person name="Shah T.M."/>
            <person name="Hinsu A."/>
            <person name="Jena J.K."/>
        </authorList>
    </citation>
    <scope>NUCLEOTIDE SEQUENCE</scope>
    <source>
        <strain evidence="1">CIFAMagur01</strain>
        <tissue evidence="1">Testis</tissue>
    </source>
</reference>
<keyword evidence="1" id="KW-0675">Receptor</keyword>
<comment type="caution">
    <text evidence="1">The sequence shown here is derived from an EMBL/GenBank/DDBJ whole genome shotgun (WGS) entry which is preliminary data.</text>
</comment>
<sequence>SEEEEEKCVYWPTKEQPITCETFTVRLAGEEQIALSYEESLVVQDFILEALK</sequence>
<dbReference type="OrthoDB" id="6022401at2759"/>
<dbReference type="AlphaFoldDB" id="A0A8J4TL33"/>
<dbReference type="EMBL" id="QNUK01000484">
    <property type="protein sequence ID" value="KAF5892669.1"/>
    <property type="molecule type" value="Genomic_DNA"/>
</dbReference>
<dbReference type="Gene3D" id="3.90.190.10">
    <property type="entry name" value="Protein tyrosine phosphatase superfamily"/>
    <property type="match status" value="1"/>
</dbReference>
<protein>
    <submittedName>
        <fullName evidence="1">Receptor-type tyrosine-protein phosphatase zeta-like</fullName>
    </submittedName>
</protein>
<keyword evidence="2" id="KW-1185">Reference proteome</keyword>
<dbReference type="InterPro" id="IPR029021">
    <property type="entry name" value="Prot-tyrosine_phosphatase-like"/>
</dbReference>
<organism evidence="1 2">
    <name type="scientific">Clarias magur</name>
    <name type="common">Asian catfish</name>
    <name type="synonym">Macropteronotus magur</name>
    <dbReference type="NCBI Taxonomy" id="1594786"/>
    <lineage>
        <taxon>Eukaryota</taxon>
        <taxon>Metazoa</taxon>
        <taxon>Chordata</taxon>
        <taxon>Craniata</taxon>
        <taxon>Vertebrata</taxon>
        <taxon>Euteleostomi</taxon>
        <taxon>Actinopterygii</taxon>
        <taxon>Neopterygii</taxon>
        <taxon>Teleostei</taxon>
        <taxon>Ostariophysi</taxon>
        <taxon>Siluriformes</taxon>
        <taxon>Clariidae</taxon>
        <taxon>Clarias</taxon>
    </lineage>
</organism>
<evidence type="ECO:0000313" key="1">
    <source>
        <dbReference type="EMBL" id="KAF5892669.1"/>
    </source>
</evidence>
<feature type="non-terminal residue" evidence="1">
    <location>
        <position position="1"/>
    </location>
</feature>